<dbReference type="RefSeq" id="WP_131159627.1">
    <property type="nucleotide sequence ID" value="NZ_BDMD01000011.1"/>
</dbReference>
<dbReference type="InterPro" id="IPR045886">
    <property type="entry name" value="ThiF/MoeB/HesA"/>
</dbReference>
<dbReference type="SUPFAM" id="SSF69572">
    <property type="entry name" value="Activating enzymes of the ubiquitin-like proteins"/>
    <property type="match status" value="1"/>
</dbReference>
<comment type="caution">
    <text evidence="3">The sequence shown here is derived from an EMBL/GenBank/DDBJ whole genome shotgun (WGS) entry which is preliminary data.</text>
</comment>
<protein>
    <submittedName>
        <fullName evidence="3">Putative ATP-dependent adenyltransferase</fullName>
    </submittedName>
</protein>
<evidence type="ECO:0000259" key="2">
    <source>
        <dbReference type="Pfam" id="PF00899"/>
    </source>
</evidence>
<dbReference type="Pfam" id="PF00899">
    <property type="entry name" value="ThiF"/>
    <property type="match status" value="1"/>
</dbReference>
<dbReference type="PANTHER" id="PTHR10953:SF102">
    <property type="entry name" value="ADENYLYLTRANSFERASE AND SULFURTRANSFERASE MOCS3"/>
    <property type="match status" value="1"/>
</dbReference>
<dbReference type="GO" id="GO:0016779">
    <property type="term" value="F:nucleotidyltransferase activity"/>
    <property type="evidence" value="ECO:0007669"/>
    <property type="project" value="TreeGrafter"/>
</dbReference>
<reference evidence="3 4" key="1">
    <citation type="submission" date="2017-02" db="EMBL/GenBank/DDBJ databases">
        <title>isolation and characterization of a novel temperate virus Aeropyrum globular virus 1 infecting hyperthermophilic archaeon Aeropyrum.</title>
        <authorList>
            <person name="Yumiya M."/>
            <person name="Yoshida T."/>
            <person name="Sako Y."/>
        </authorList>
    </citation>
    <scope>NUCLEOTIDE SEQUENCE [LARGE SCALE GENOMIC DNA]</scope>
    <source>
        <strain evidence="3 4">YK1-12-2013</strain>
    </source>
</reference>
<dbReference type="Gene3D" id="3.40.50.720">
    <property type="entry name" value="NAD(P)-binding Rossmann-like Domain"/>
    <property type="match status" value="1"/>
</dbReference>
<dbReference type="GO" id="GO:0008641">
    <property type="term" value="F:ubiquitin-like modifier activating enzyme activity"/>
    <property type="evidence" value="ECO:0007669"/>
    <property type="project" value="InterPro"/>
</dbReference>
<dbReference type="AlphaFoldDB" id="A0A401H842"/>
<dbReference type="GO" id="GO:0005737">
    <property type="term" value="C:cytoplasm"/>
    <property type="evidence" value="ECO:0007669"/>
    <property type="project" value="TreeGrafter"/>
</dbReference>
<sequence length="267" mass="28579">MEEKVAWEPLDPRAIERLDLNVYSRQLGLLGARGQLRLSSSKVAVVGLGGLGNLAAAYLAASGVGRLILVDRDVVEPSNLNRQVLYGKGDVGRYKAVAAAERLGELNPEAEIEPVPEALDPALAEDIAREADVIVDGLDNWMARLWLDAASWRRGKPLVHGAAERMHGQVTTVERGRSSCLACIAPSNPERAGCTTIIAPTVGVVSSLEVLEAIKLLTGVGEPLYNRLAVIDLTTPRIEVLRLAQMDCKACLSRLKGGEDLASLYGV</sequence>
<gene>
    <name evidence="3" type="ORF">apy_02880</name>
</gene>
<dbReference type="Proteomes" id="UP000291213">
    <property type="component" value="Unassembled WGS sequence"/>
</dbReference>
<keyword evidence="3" id="KW-0808">Transferase</keyword>
<dbReference type="EMBL" id="BDMD01000011">
    <property type="protein sequence ID" value="GBF08563.1"/>
    <property type="molecule type" value="Genomic_DNA"/>
</dbReference>
<evidence type="ECO:0000313" key="3">
    <source>
        <dbReference type="EMBL" id="GBF08563.1"/>
    </source>
</evidence>
<evidence type="ECO:0000256" key="1">
    <source>
        <dbReference type="ARBA" id="ARBA00009919"/>
    </source>
</evidence>
<dbReference type="InterPro" id="IPR000594">
    <property type="entry name" value="ThiF_NAD_FAD-bd"/>
</dbReference>
<proteinExistence type="inferred from homology"/>
<name>A0A401H842_AERPX</name>
<feature type="domain" description="THIF-type NAD/FAD binding fold" evidence="2">
    <location>
        <begin position="23"/>
        <end position="248"/>
    </location>
</feature>
<dbReference type="PANTHER" id="PTHR10953">
    <property type="entry name" value="UBIQUITIN-ACTIVATING ENZYME E1"/>
    <property type="match status" value="1"/>
</dbReference>
<evidence type="ECO:0000313" key="4">
    <source>
        <dbReference type="Proteomes" id="UP000291213"/>
    </source>
</evidence>
<dbReference type="FunFam" id="3.40.50.720:FF:000080">
    <property type="entry name" value="Thiazole biosynthesis adenylyltransferase ThiF"/>
    <property type="match status" value="1"/>
</dbReference>
<organism evidence="3 4">
    <name type="scientific">Aeropyrum pernix</name>
    <dbReference type="NCBI Taxonomy" id="56636"/>
    <lineage>
        <taxon>Archaea</taxon>
        <taxon>Thermoproteota</taxon>
        <taxon>Thermoprotei</taxon>
        <taxon>Desulfurococcales</taxon>
        <taxon>Desulfurococcaceae</taxon>
        <taxon>Aeropyrum</taxon>
    </lineage>
</organism>
<comment type="similarity">
    <text evidence="1">Belongs to the HesA/MoeB/ThiF family.</text>
</comment>
<dbReference type="OrthoDB" id="7915at2157"/>
<accession>A0A401H842</accession>
<dbReference type="InterPro" id="IPR035985">
    <property type="entry name" value="Ubiquitin-activating_enz"/>
</dbReference>
<dbReference type="GO" id="GO:0004792">
    <property type="term" value="F:thiosulfate-cyanide sulfurtransferase activity"/>
    <property type="evidence" value="ECO:0007669"/>
    <property type="project" value="TreeGrafter"/>
</dbReference>
<dbReference type="CDD" id="cd00757">
    <property type="entry name" value="ThiF_MoeB_HesA_family"/>
    <property type="match status" value="1"/>
</dbReference>